<evidence type="ECO:0000313" key="3">
    <source>
        <dbReference type="Proteomes" id="UP000324222"/>
    </source>
</evidence>
<dbReference type="AlphaFoldDB" id="A0A5B7FB13"/>
<dbReference type="EMBL" id="VSRR010005441">
    <property type="protein sequence ID" value="MPC42449.1"/>
    <property type="molecule type" value="Genomic_DNA"/>
</dbReference>
<feature type="compositionally biased region" description="Basic and acidic residues" evidence="1">
    <location>
        <begin position="19"/>
        <end position="53"/>
    </location>
</feature>
<gene>
    <name evidence="2" type="ORF">E2C01_036071</name>
</gene>
<comment type="caution">
    <text evidence="2">The sequence shown here is derived from an EMBL/GenBank/DDBJ whole genome shotgun (WGS) entry which is preliminary data.</text>
</comment>
<organism evidence="2 3">
    <name type="scientific">Portunus trituberculatus</name>
    <name type="common">Swimming crab</name>
    <name type="synonym">Neptunus trituberculatus</name>
    <dbReference type="NCBI Taxonomy" id="210409"/>
    <lineage>
        <taxon>Eukaryota</taxon>
        <taxon>Metazoa</taxon>
        <taxon>Ecdysozoa</taxon>
        <taxon>Arthropoda</taxon>
        <taxon>Crustacea</taxon>
        <taxon>Multicrustacea</taxon>
        <taxon>Malacostraca</taxon>
        <taxon>Eumalacostraca</taxon>
        <taxon>Eucarida</taxon>
        <taxon>Decapoda</taxon>
        <taxon>Pleocyemata</taxon>
        <taxon>Brachyura</taxon>
        <taxon>Eubrachyura</taxon>
        <taxon>Portunoidea</taxon>
        <taxon>Portunidae</taxon>
        <taxon>Portuninae</taxon>
        <taxon>Portunus</taxon>
    </lineage>
</organism>
<feature type="compositionally biased region" description="Basic and acidic residues" evidence="1">
    <location>
        <begin position="60"/>
        <end position="72"/>
    </location>
</feature>
<accession>A0A5B7FB13</accession>
<name>A0A5B7FB13_PORTR</name>
<protein>
    <submittedName>
        <fullName evidence="2">Uncharacterized protein</fullName>
    </submittedName>
</protein>
<reference evidence="2 3" key="1">
    <citation type="submission" date="2019-05" db="EMBL/GenBank/DDBJ databases">
        <title>Another draft genome of Portunus trituberculatus and its Hox gene families provides insights of decapod evolution.</title>
        <authorList>
            <person name="Jeong J.-H."/>
            <person name="Song I."/>
            <person name="Kim S."/>
            <person name="Choi T."/>
            <person name="Kim D."/>
            <person name="Ryu S."/>
            <person name="Kim W."/>
        </authorList>
    </citation>
    <scope>NUCLEOTIDE SEQUENCE [LARGE SCALE GENOMIC DNA]</scope>
    <source>
        <tissue evidence="2">Muscle</tissue>
    </source>
</reference>
<sequence length="72" mass="8156">MREARDTSKRSGRTCRGSQELRRVGDPGMVHEAKTAGGDEERRRREQGREEMNRAANRAGECKAGKRKDRGL</sequence>
<evidence type="ECO:0000313" key="2">
    <source>
        <dbReference type="EMBL" id="MPC42449.1"/>
    </source>
</evidence>
<feature type="region of interest" description="Disordered" evidence="1">
    <location>
        <begin position="1"/>
        <end position="72"/>
    </location>
</feature>
<dbReference type="Proteomes" id="UP000324222">
    <property type="component" value="Unassembled WGS sequence"/>
</dbReference>
<evidence type="ECO:0000256" key="1">
    <source>
        <dbReference type="SAM" id="MobiDB-lite"/>
    </source>
</evidence>
<proteinExistence type="predicted"/>
<keyword evidence="3" id="KW-1185">Reference proteome</keyword>